<dbReference type="InterPro" id="IPR042099">
    <property type="entry name" value="ANL_N_sf"/>
</dbReference>
<evidence type="ECO:0000256" key="2">
    <source>
        <dbReference type="ARBA" id="ARBA00022598"/>
    </source>
</evidence>
<feature type="transmembrane region" description="Helical" evidence="3">
    <location>
        <begin position="238"/>
        <end position="259"/>
    </location>
</feature>
<evidence type="ECO:0000313" key="6">
    <source>
        <dbReference type="EMBL" id="KAF2232393.1"/>
    </source>
</evidence>
<dbReference type="Gene3D" id="3.40.50.12780">
    <property type="entry name" value="N-terminal domain of ligase-like"/>
    <property type="match status" value="1"/>
</dbReference>
<keyword evidence="3" id="KW-1133">Transmembrane helix</keyword>
<keyword evidence="7" id="KW-1185">Reference proteome</keyword>
<dbReference type="PANTHER" id="PTHR24096">
    <property type="entry name" value="LONG-CHAIN-FATTY-ACID--COA LIGASE"/>
    <property type="match status" value="1"/>
</dbReference>
<keyword evidence="3" id="KW-0812">Transmembrane</keyword>
<name>A0A6A6H4E2_VIRVR</name>
<accession>A0A6A6H4E2</accession>
<keyword evidence="2" id="KW-0436">Ligase</keyword>
<dbReference type="GO" id="GO:0016405">
    <property type="term" value="F:CoA-ligase activity"/>
    <property type="evidence" value="ECO:0007669"/>
    <property type="project" value="TreeGrafter"/>
</dbReference>
<dbReference type="Pfam" id="PF00501">
    <property type="entry name" value="AMP-binding"/>
    <property type="match status" value="1"/>
</dbReference>
<evidence type="ECO:0000259" key="4">
    <source>
        <dbReference type="Pfam" id="PF00501"/>
    </source>
</evidence>
<comment type="similarity">
    <text evidence="1">Belongs to the ATP-dependent AMP-binding enzyme family.</text>
</comment>
<dbReference type="SUPFAM" id="SSF56801">
    <property type="entry name" value="Acetyl-CoA synthetase-like"/>
    <property type="match status" value="1"/>
</dbReference>
<dbReference type="AlphaFoldDB" id="A0A6A6H4E2"/>
<reference evidence="6" key="1">
    <citation type="journal article" date="2020" name="Stud. Mycol.">
        <title>101 Dothideomycetes genomes: a test case for predicting lifestyles and emergence of pathogens.</title>
        <authorList>
            <person name="Haridas S."/>
            <person name="Albert R."/>
            <person name="Binder M."/>
            <person name="Bloem J."/>
            <person name="Labutti K."/>
            <person name="Salamov A."/>
            <person name="Andreopoulos B."/>
            <person name="Baker S."/>
            <person name="Barry K."/>
            <person name="Bills G."/>
            <person name="Bluhm B."/>
            <person name="Cannon C."/>
            <person name="Castanera R."/>
            <person name="Culley D."/>
            <person name="Daum C."/>
            <person name="Ezra D."/>
            <person name="Gonzalez J."/>
            <person name="Henrissat B."/>
            <person name="Kuo A."/>
            <person name="Liang C."/>
            <person name="Lipzen A."/>
            <person name="Lutzoni F."/>
            <person name="Magnuson J."/>
            <person name="Mondo S."/>
            <person name="Nolan M."/>
            <person name="Ohm R."/>
            <person name="Pangilinan J."/>
            <person name="Park H.-J."/>
            <person name="Ramirez L."/>
            <person name="Alfaro M."/>
            <person name="Sun H."/>
            <person name="Tritt A."/>
            <person name="Yoshinaga Y."/>
            <person name="Zwiers L.-H."/>
            <person name="Turgeon B."/>
            <person name="Goodwin S."/>
            <person name="Spatafora J."/>
            <person name="Crous P."/>
            <person name="Grigoriev I."/>
        </authorList>
    </citation>
    <scope>NUCLEOTIDE SEQUENCE</scope>
    <source>
        <strain evidence="6">Tuck. ex Michener</strain>
    </source>
</reference>
<evidence type="ECO:0000256" key="3">
    <source>
        <dbReference type="SAM" id="Phobius"/>
    </source>
</evidence>
<dbReference type="OrthoDB" id="1898221at2759"/>
<dbReference type="EMBL" id="ML991816">
    <property type="protein sequence ID" value="KAF2232393.1"/>
    <property type="molecule type" value="Genomic_DNA"/>
</dbReference>
<organism evidence="6 7">
    <name type="scientific">Viridothelium virens</name>
    <name type="common">Speckled blister lichen</name>
    <name type="synonym">Trypethelium virens</name>
    <dbReference type="NCBI Taxonomy" id="1048519"/>
    <lineage>
        <taxon>Eukaryota</taxon>
        <taxon>Fungi</taxon>
        <taxon>Dikarya</taxon>
        <taxon>Ascomycota</taxon>
        <taxon>Pezizomycotina</taxon>
        <taxon>Dothideomycetes</taxon>
        <taxon>Dothideomycetes incertae sedis</taxon>
        <taxon>Trypetheliales</taxon>
        <taxon>Trypetheliaceae</taxon>
        <taxon>Viridothelium</taxon>
    </lineage>
</organism>
<dbReference type="InterPro" id="IPR000873">
    <property type="entry name" value="AMP-dep_synth/lig_dom"/>
</dbReference>
<protein>
    <submittedName>
        <fullName evidence="6">Acetyl-CoA synthetase-like protein</fullName>
    </submittedName>
</protein>
<feature type="domain" description="AMP-binding enzyme C-terminal" evidence="5">
    <location>
        <begin position="457"/>
        <end position="537"/>
    </location>
</feature>
<evidence type="ECO:0000313" key="7">
    <source>
        <dbReference type="Proteomes" id="UP000800092"/>
    </source>
</evidence>
<dbReference type="InterPro" id="IPR025110">
    <property type="entry name" value="AMP-bd_C"/>
</dbReference>
<keyword evidence="3" id="KW-0472">Membrane</keyword>
<gene>
    <name evidence="6" type="ORF">EV356DRAFT_251820</name>
</gene>
<proteinExistence type="inferred from homology"/>
<dbReference type="Proteomes" id="UP000800092">
    <property type="component" value="Unassembled WGS sequence"/>
</dbReference>
<dbReference type="InterPro" id="IPR045851">
    <property type="entry name" value="AMP-bd_C_sf"/>
</dbReference>
<dbReference type="PROSITE" id="PS00455">
    <property type="entry name" value="AMP_BINDING"/>
    <property type="match status" value="1"/>
</dbReference>
<evidence type="ECO:0000256" key="1">
    <source>
        <dbReference type="ARBA" id="ARBA00006432"/>
    </source>
</evidence>
<dbReference type="Gene3D" id="3.30.300.30">
    <property type="match status" value="1"/>
</dbReference>
<sequence>MSSIEYSSPSPDLQFVQSDLLAYIFSNPHNIPSDKVVYIDALSKEKITFGEVVRRTQCLAAGLRAVGVNDSDVVVIYSPNTVEYPIYCFGILGCRAVVAPFSPTLTIEELRTHALTTGAKYVIAHSSLLENAREAMPGTLVKKLIQADDAQQPSRGLLDVPTLAELAKGQVAQQLLHISPREVASRNAFLCLSSGTTGPSKVVQLSHQNVTTNMQQYMAIPTLEFSPSAIYVAFIPNYHIAGIIINVLLPVFGGALMVMMPHFELEKYLWLLQHHKATTISIIPPVALLLSRSPLAEKYDLGSLQRTFCTAAPLPKEVKADFDARMKKLYGKDILLLQGYGSTETSPLVAQVPYWRQDKSHTCGCSVPNMSMRLIDPLTGRDVPKNASARMPGEIWVRGPNVMSGSYRNADATEAAFENGWYKTGDLAVIDSDGYLTIMDRIKELIKYKGLQVVPSELENKILQHPNVQDATVVGVWKDAEATEVPAAFVVLQTGSGPVLETVGKVKAWFDREVANHQKLRGVVFAVEAIPKSASGKILRRQVKEMVQARARSKGLKAMI</sequence>
<dbReference type="Pfam" id="PF13193">
    <property type="entry name" value="AMP-binding_C"/>
    <property type="match status" value="1"/>
</dbReference>
<dbReference type="PANTHER" id="PTHR24096:SF149">
    <property type="entry name" value="AMP-BINDING DOMAIN-CONTAINING PROTEIN-RELATED"/>
    <property type="match status" value="1"/>
</dbReference>
<dbReference type="InterPro" id="IPR020845">
    <property type="entry name" value="AMP-binding_CS"/>
</dbReference>
<feature type="domain" description="AMP-dependent synthetase/ligase" evidence="4">
    <location>
        <begin position="32"/>
        <end position="406"/>
    </location>
</feature>
<evidence type="ECO:0000259" key="5">
    <source>
        <dbReference type="Pfam" id="PF13193"/>
    </source>
</evidence>